<dbReference type="PROSITE" id="PS50982">
    <property type="entry name" value="MBD"/>
    <property type="match status" value="1"/>
</dbReference>
<dbReference type="GO" id="GO:0003677">
    <property type="term" value="F:DNA binding"/>
    <property type="evidence" value="ECO:0007669"/>
    <property type="project" value="UniProtKB-KW"/>
</dbReference>
<evidence type="ECO:0000256" key="3">
    <source>
        <dbReference type="ARBA" id="ARBA00022771"/>
    </source>
</evidence>
<gene>
    <name evidence="12" type="ORF">TSUD_143980</name>
</gene>
<keyword evidence="13" id="KW-1185">Reference proteome</keyword>
<keyword evidence="8" id="KW-0539">Nucleus</keyword>
<dbReference type="CDD" id="cd01396">
    <property type="entry name" value="MeCP2_MBD"/>
    <property type="match status" value="1"/>
</dbReference>
<dbReference type="GO" id="GO:0000118">
    <property type="term" value="C:histone deacetylase complex"/>
    <property type="evidence" value="ECO:0007669"/>
    <property type="project" value="UniProtKB-ARBA"/>
</dbReference>
<keyword evidence="3" id="KW-0863">Zinc-finger</keyword>
<feature type="domain" description="CW-type" evidence="11">
    <location>
        <begin position="19"/>
        <end position="78"/>
    </location>
</feature>
<dbReference type="Pfam" id="PF01429">
    <property type="entry name" value="MBD"/>
    <property type="match status" value="1"/>
</dbReference>
<dbReference type="Proteomes" id="UP000242715">
    <property type="component" value="Unassembled WGS sequence"/>
</dbReference>
<accession>A0A2Z6N4C1</accession>
<name>A0A2Z6N4C1_TRISU</name>
<evidence type="ECO:0000256" key="1">
    <source>
        <dbReference type="ARBA" id="ARBA00004123"/>
    </source>
</evidence>
<keyword evidence="2" id="KW-0479">Metal-binding</keyword>
<evidence type="ECO:0000256" key="9">
    <source>
        <dbReference type="SAM" id="MobiDB-lite"/>
    </source>
</evidence>
<dbReference type="GO" id="GO:0008270">
    <property type="term" value="F:zinc ion binding"/>
    <property type="evidence" value="ECO:0007669"/>
    <property type="project" value="UniProtKB-KW"/>
</dbReference>
<dbReference type="InterPro" id="IPR011124">
    <property type="entry name" value="Znf_CW"/>
</dbReference>
<feature type="compositionally biased region" description="Acidic residues" evidence="9">
    <location>
        <begin position="270"/>
        <end position="323"/>
    </location>
</feature>
<evidence type="ECO:0000313" key="12">
    <source>
        <dbReference type="EMBL" id="GAU30950.1"/>
    </source>
</evidence>
<dbReference type="PANTHER" id="PTHR12396:SF0">
    <property type="entry name" value="METHYL-CPG BINDING DOMAIN PROTEIN-LIKE, ISOFORM C"/>
    <property type="match status" value="1"/>
</dbReference>
<proteinExistence type="predicted"/>
<keyword evidence="4" id="KW-0862">Zinc</keyword>
<sequence>MHRGNFSLTPKNQKHPRVLPEEYDFAVQCHSCLKWRLIPTKEIYEKIREDNLKHPFVCKKAREWQPYVSCDDAEDISQDGSSIWAIDEPSIAQPPCGWQRLLKIRGEGCSKFADIYYVAPSGKKLRSKVEVQKFLADHPEYLADDVNLSRFSFQIPKPLQENYVRKRSRVESEQAAVTAAIAENSRRPLLGMMKRSGWVKWDGAGAIAVFDGDDLSWLDVDIASGAAEPTINIRSQASLQKKATTSAPRPPPPPPSSSRSKPKTKAMVVVDDEFGDQEYVGDGEDDEEESSGGGSDDEKDEDYEEESSGGGSDDEEDIDFNDS</sequence>
<dbReference type="FunFam" id="3.30.890.10:FF:000012">
    <property type="entry name" value="Methyl-CpG-binding domain-containing protein 1"/>
    <property type="match status" value="1"/>
</dbReference>
<evidence type="ECO:0000256" key="5">
    <source>
        <dbReference type="ARBA" id="ARBA00023015"/>
    </source>
</evidence>
<dbReference type="InterPro" id="IPR001739">
    <property type="entry name" value="Methyl_CpG_DNA-bd"/>
</dbReference>
<evidence type="ECO:0000259" key="10">
    <source>
        <dbReference type="PROSITE" id="PS50982"/>
    </source>
</evidence>
<dbReference type="SUPFAM" id="SSF54171">
    <property type="entry name" value="DNA-binding domain"/>
    <property type="match status" value="1"/>
</dbReference>
<dbReference type="InterPro" id="IPR016177">
    <property type="entry name" value="DNA-bd_dom_sf"/>
</dbReference>
<evidence type="ECO:0000313" key="13">
    <source>
        <dbReference type="Proteomes" id="UP000242715"/>
    </source>
</evidence>
<keyword evidence="7" id="KW-0804">Transcription</keyword>
<dbReference type="OrthoDB" id="1417976at2759"/>
<feature type="region of interest" description="Disordered" evidence="9">
    <location>
        <begin position="237"/>
        <end position="323"/>
    </location>
</feature>
<dbReference type="SMART" id="SM00391">
    <property type="entry name" value="MBD"/>
    <property type="match status" value="1"/>
</dbReference>
<reference evidence="13" key="1">
    <citation type="journal article" date="2017" name="Front. Plant Sci.">
        <title>Climate Clever Clovers: New Paradigm to Reduce the Environmental Footprint of Ruminants by Breeding Low Methanogenic Forages Utilizing Haplotype Variation.</title>
        <authorList>
            <person name="Kaur P."/>
            <person name="Appels R."/>
            <person name="Bayer P.E."/>
            <person name="Keeble-Gagnere G."/>
            <person name="Wang J."/>
            <person name="Hirakawa H."/>
            <person name="Shirasawa K."/>
            <person name="Vercoe P."/>
            <person name="Stefanova K."/>
            <person name="Durmic Z."/>
            <person name="Nichols P."/>
            <person name="Revell C."/>
            <person name="Isobe S.N."/>
            <person name="Edwards D."/>
            <person name="Erskine W."/>
        </authorList>
    </citation>
    <scope>NUCLEOTIDE SEQUENCE [LARGE SCALE GENOMIC DNA]</scope>
    <source>
        <strain evidence="13">cv. Daliak</strain>
    </source>
</reference>
<protein>
    <recommendedName>
        <fullName evidence="14">MBD domain-containing protein</fullName>
    </recommendedName>
</protein>
<dbReference type="Gene3D" id="3.30.890.10">
    <property type="entry name" value="Methyl-cpg-binding Protein 2, Chain A"/>
    <property type="match status" value="1"/>
</dbReference>
<evidence type="ECO:0000256" key="8">
    <source>
        <dbReference type="ARBA" id="ARBA00023242"/>
    </source>
</evidence>
<evidence type="ECO:0000256" key="6">
    <source>
        <dbReference type="ARBA" id="ARBA00023125"/>
    </source>
</evidence>
<organism evidence="12 13">
    <name type="scientific">Trifolium subterraneum</name>
    <name type="common">Subterranean clover</name>
    <dbReference type="NCBI Taxonomy" id="3900"/>
    <lineage>
        <taxon>Eukaryota</taxon>
        <taxon>Viridiplantae</taxon>
        <taxon>Streptophyta</taxon>
        <taxon>Embryophyta</taxon>
        <taxon>Tracheophyta</taxon>
        <taxon>Spermatophyta</taxon>
        <taxon>Magnoliopsida</taxon>
        <taxon>eudicotyledons</taxon>
        <taxon>Gunneridae</taxon>
        <taxon>Pentapetalae</taxon>
        <taxon>rosids</taxon>
        <taxon>fabids</taxon>
        <taxon>Fabales</taxon>
        <taxon>Fabaceae</taxon>
        <taxon>Papilionoideae</taxon>
        <taxon>50 kb inversion clade</taxon>
        <taxon>NPAAA clade</taxon>
        <taxon>Hologalegina</taxon>
        <taxon>IRL clade</taxon>
        <taxon>Trifolieae</taxon>
        <taxon>Trifolium</taxon>
    </lineage>
</organism>
<evidence type="ECO:0000259" key="11">
    <source>
        <dbReference type="PROSITE" id="PS51050"/>
    </source>
</evidence>
<dbReference type="Gene3D" id="3.30.40.100">
    <property type="match status" value="1"/>
</dbReference>
<evidence type="ECO:0000256" key="2">
    <source>
        <dbReference type="ARBA" id="ARBA00022723"/>
    </source>
</evidence>
<evidence type="ECO:0008006" key="14">
    <source>
        <dbReference type="Google" id="ProtNLM"/>
    </source>
</evidence>
<dbReference type="EMBL" id="DF973440">
    <property type="protein sequence ID" value="GAU30950.1"/>
    <property type="molecule type" value="Genomic_DNA"/>
</dbReference>
<evidence type="ECO:0000256" key="7">
    <source>
        <dbReference type="ARBA" id="ARBA00023163"/>
    </source>
</evidence>
<evidence type="ECO:0000256" key="4">
    <source>
        <dbReference type="ARBA" id="ARBA00022833"/>
    </source>
</evidence>
<keyword evidence="5" id="KW-0805">Transcription regulation</keyword>
<dbReference type="PANTHER" id="PTHR12396">
    <property type="entry name" value="METHYL-CPG BINDING PROTEIN, MBD"/>
    <property type="match status" value="1"/>
</dbReference>
<feature type="domain" description="MBD" evidence="10">
    <location>
        <begin position="84"/>
        <end position="158"/>
    </location>
</feature>
<dbReference type="PROSITE" id="PS51050">
    <property type="entry name" value="ZF_CW"/>
    <property type="match status" value="1"/>
</dbReference>
<comment type="subcellular location">
    <subcellularLocation>
        <location evidence="1">Nucleus</location>
    </subcellularLocation>
</comment>
<keyword evidence="6" id="KW-0238">DNA-binding</keyword>
<dbReference type="Pfam" id="PF07496">
    <property type="entry name" value="zf-CW"/>
    <property type="match status" value="1"/>
</dbReference>
<dbReference type="AlphaFoldDB" id="A0A2Z6N4C1"/>